<dbReference type="Proteomes" id="UP000002899">
    <property type="component" value="Chromosome II"/>
</dbReference>
<sequence>MDSLVPPYNKLNFDISRPDISGNTLHYTFFQYPDSSISKLRNVFAHNPQQNFTNQPFYPPKHNDTPHTEQNGSQFIHSNSNTSNNLESNDVDNNASASACDKRSFPHDDRYSSSNYNEYPGILSSIQDIADLFDLDNYHIYHGIDNISYLTYSTDANRTGIDSKLEFIYEVLNSNGSNMTLSKLEGFLRILTTDDNPIGTLTPYGSLMAHTCLRFLKSYIRTDNKGNSHDPDTFIYSIEGKKGKSKLSKQGITNENETTTVSSDFRRIAMFNFELYSKQLMDTIHSQDKSIAINKRKFDDLTSNYTKSESVSIDSMSAISDSTDKRAVSSQTLKIIKQGSAYLQDFISKYRIGFEPHFPRIVCGSIDRSLVTNQASITVPIDKSGRSVHIAFEALSDSYGMSVWPELNQLPNSLQLGTKIQIAWHKTPGNMRWYIGTIVQSTASQYSVQVYLGKNEYKTRYCTMKYFVPPNVPVVKPDNTWWRLVPREINLSTDLYVGSCVSLYDIISNFESIDCVICNVYYSNDNSPNGPIKGPNEEIYKSDKSSSGFKIQLNCACHGPTRRIRQGVLTTGVVRVHIYCMSHKIDKIIPIDSIRGYKLNYDLHAHFDGQPDYGPLMQSTTWTWVIPRLVIAPDNKYDDEKYWTSNPKYSLLIFPYHRNMEYIISATKLIAILHPELNVTSLYNNGEWFVRQEGDIAIKGYGGLRPSGLSFSKIPLLDRLFGCHRIKVFYNVPIDVNKKVEDFKNDYTISRCANCRGIYYTDISHASNGKTYISSDVEYRKKIQIAAAIRWKRVRESSNTILNCYNENDELVYRTKNSFSLSWEQDGRNLELAYRRAHAPGISKFESKRLDSLMKSNKQVSNVPENMCTEGLLEKFNESMKFSESVKSTDSKNAAKLLEVAILGGWMNDSTKTESINTNKGDNIFRYINKSIQAKAAQDALDFLKNCSPPCLSKQVGKHYTPINGKQSMFKQGGMSDYQDSIPHLDIGNPMISDYNSKKVKLQSVSGDQRGLNIYENPCIATVHDPSVNYNSLRNFLAKAEWDEEIEDAPSHGVLDFTIKSEEPVHNEAGEDCIYAVPINDSVNIIWSDTEDAK</sequence>
<feature type="compositionally biased region" description="Basic and acidic residues" evidence="1">
    <location>
        <begin position="100"/>
        <end position="111"/>
    </location>
</feature>
<evidence type="ECO:0000256" key="1">
    <source>
        <dbReference type="SAM" id="MobiDB-lite"/>
    </source>
</evidence>
<protein>
    <submittedName>
        <fullName evidence="2">Uncharacterized protein</fullName>
    </submittedName>
</protein>
<dbReference type="GeneID" id="24424072"/>
<reference evidence="2 3" key="1">
    <citation type="journal article" date="2012" name="Nucleic Acids Res.">
        <title>Sequencing of the smallest Apicomplexan genome from the human pathogen Babesia microti.</title>
        <authorList>
            <person name="Cornillot E."/>
            <person name="Hadj-Kaddour K."/>
            <person name="Dassouli A."/>
            <person name="Noel B."/>
            <person name="Ranwez V."/>
            <person name="Vacherie B."/>
            <person name="Augagneur Y."/>
            <person name="Bres V."/>
            <person name="Duclos A."/>
            <person name="Randazzo S."/>
            <person name="Carcy B."/>
            <person name="Debierre-Grockiego F."/>
            <person name="Delbecq S."/>
            <person name="Moubri-Menage K."/>
            <person name="Shams-Eldin H."/>
            <person name="Usmani-Brown S."/>
            <person name="Bringaud F."/>
            <person name="Wincker P."/>
            <person name="Vivares C.P."/>
            <person name="Schwarz R.T."/>
            <person name="Schetters T.P."/>
            <person name="Krause P.J."/>
            <person name="Gorenflot A."/>
            <person name="Berry V."/>
            <person name="Barbe V."/>
            <person name="Ben Mamoun C."/>
        </authorList>
    </citation>
    <scope>NUCLEOTIDE SEQUENCE [LARGE SCALE GENOMIC DNA]</scope>
    <source>
        <strain evidence="2 3">RI</strain>
    </source>
</reference>
<reference evidence="2 3" key="2">
    <citation type="journal article" date="2013" name="PLoS ONE">
        <title>Whole genome mapping and re-organization of the nuclear and mitochondrial genomes of Babesia microti isolates.</title>
        <authorList>
            <person name="Cornillot E."/>
            <person name="Dassouli A."/>
            <person name="Garg A."/>
            <person name="Pachikara N."/>
            <person name="Randazzo S."/>
            <person name="Depoix D."/>
            <person name="Carcy B."/>
            <person name="Delbecq S."/>
            <person name="Frutos R."/>
            <person name="Silva J.C."/>
            <person name="Sutton R."/>
            <person name="Krause P.J."/>
            <person name="Mamoun C.B."/>
        </authorList>
    </citation>
    <scope>NUCLEOTIDE SEQUENCE [LARGE SCALE GENOMIC DNA]</scope>
    <source>
        <strain evidence="2 3">RI</strain>
    </source>
</reference>
<dbReference type="RefSeq" id="XP_012648056.1">
    <property type="nucleotide sequence ID" value="XM_012792602.1"/>
</dbReference>
<name>I7J633_BABMR</name>
<reference evidence="2 3" key="3">
    <citation type="journal article" date="2016" name="Sci. Rep.">
        <title>Genome-wide diversity and gene expression profiling of Babesia microti isolates identify polymorphic genes that mediate host-pathogen interactions.</title>
        <authorList>
            <person name="Silva J.C."/>
            <person name="Cornillot E."/>
            <person name="McCracken C."/>
            <person name="Usmani-Brown S."/>
            <person name="Dwivedi A."/>
            <person name="Ifeonu O.O."/>
            <person name="Crabtree J."/>
            <person name="Gotia H.T."/>
            <person name="Virji A.Z."/>
            <person name="Reynes C."/>
            <person name="Colinge J."/>
            <person name="Kumar V."/>
            <person name="Lawres L."/>
            <person name="Pazzi J.E."/>
            <person name="Pablo J.V."/>
            <person name="Hung C."/>
            <person name="Brancato J."/>
            <person name="Kumari P."/>
            <person name="Orvis J."/>
            <person name="Tretina K."/>
            <person name="Chibucos M."/>
            <person name="Ott S."/>
            <person name="Sadzewicz L."/>
            <person name="Sengamalay N."/>
            <person name="Shetty A.C."/>
            <person name="Su Q."/>
            <person name="Tallon L."/>
            <person name="Fraser C.M."/>
            <person name="Frutos R."/>
            <person name="Molina D.M."/>
            <person name="Krause P.J."/>
            <person name="Ben Mamoun C."/>
        </authorList>
    </citation>
    <scope>NUCLEOTIDE SEQUENCE [LARGE SCALE GENOMIC DNA]</scope>
    <source>
        <strain evidence="2 3">RI</strain>
    </source>
</reference>
<evidence type="ECO:0000313" key="3">
    <source>
        <dbReference type="Proteomes" id="UP000002899"/>
    </source>
</evidence>
<feature type="compositionally biased region" description="Polar residues" evidence="1">
    <location>
        <begin position="68"/>
        <end position="77"/>
    </location>
</feature>
<proteinExistence type="predicted"/>
<keyword evidence="3" id="KW-1185">Reference proteome</keyword>
<feature type="compositionally biased region" description="Low complexity" evidence="1">
    <location>
        <begin position="78"/>
        <end position="88"/>
    </location>
</feature>
<gene>
    <name evidence="2" type="ORF">BMR1_02g01430</name>
</gene>
<dbReference type="OrthoDB" id="361597at2759"/>
<organism evidence="2 3">
    <name type="scientific">Babesia microti (strain RI)</name>
    <dbReference type="NCBI Taxonomy" id="1133968"/>
    <lineage>
        <taxon>Eukaryota</taxon>
        <taxon>Sar</taxon>
        <taxon>Alveolata</taxon>
        <taxon>Apicomplexa</taxon>
        <taxon>Aconoidasida</taxon>
        <taxon>Piroplasmida</taxon>
        <taxon>Babesiidae</taxon>
        <taxon>Babesia</taxon>
    </lineage>
</organism>
<dbReference type="EMBL" id="FO082872">
    <property type="protein sequence ID" value="CCF73447.1"/>
    <property type="molecule type" value="Genomic_DNA"/>
</dbReference>
<accession>I7J633</accession>
<dbReference type="VEuPathDB" id="PiroplasmaDB:BMR1_02g01430"/>
<dbReference type="AlphaFoldDB" id="I7J633"/>
<evidence type="ECO:0000313" key="2">
    <source>
        <dbReference type="EMBL" id="CCF73447.1"/>
    </source>
</evidence>
<dbReference type="KEGG" id="bmic:BMR1_02g01430"/>
<feature type="region of interest" description="Disordered" evidence="1">
    <location>
        <begin position="49"/>
        <end position="111"/>
    </location>
</feature>